<dbReference type="Proteomes" id="UP000887579">
    <property type="component" value="Unplaced"/>
</dbReference>
<dbReference type="WBParaSite" id="ES5_v2.g19942.t1">
    <property type="protein sequence ID" value="ES5_v2.g19942.t1"/>
    <property type="gene ID" value="ES5_v2.g19942"/>
</dbReference>
<protein>
    <submittedName>
        <fullName evidence="2">Uncharacterized protein</fullName>
    </submittedName>
</protein>
<proteinExistence type="predicted"/>
<evidence type="ECO:0000313" key="2">
    <source>
        <dbReference type="WBParaSite" id="ES5_v2.g19942.t1"/>
    </source>
</evidence>
<evidence type="ECO:0000313" key="1">
    <source>
        <dbReference type="Proteomes" id="UP000887579"/>
    </source>
</evidence>
<accession>A0AC34FRI7</accession>
<organism evidence="1 2">
    <name type="scientific">Panagrolaimus sp. ES5</name>
    <dbReference type="NCBI Taxonomy" id="591445"/>
    <lineage>
        <taxon>Eukaryota</taxon>
        <taxon>Metazoa</taxon>
        <taxon>Ecdysozoa</taxon>
        <taxon>Nematoda</taxon>
        <taxon>Chromadorea</taxon>
        <taxon>Rhabditida</taxon>
        <taxon>Tylenchina</taxon>
        <taxon>Panagrolaimomorpha</taxon>
        <taxon>Panagrolaimoidea</taxon>
        <taxon>Panagrolaimidae</taxon>
        <taxon>Panagrolaimus</taxon>
    </lineage>
</organism>
<name>A0AC34FRI7_9BILA</name>
<sequence length="463" mass="53353">MENMLGDAEGAVAPVPRQNEQVLKNRITNTLKHLKSKNTILIRRRAAEIFSNSVEAAATNLDVKLQKAVTDGICKILKKHDEDLIILTHLISMLRNLSESRSNFIHVLLPSGIVKLIAYHARNSLFHGIRDLSVECLGAFAYCCSTCQKFVAKTTAPITLLEVLENLDQLTINQQIIYSQALRNIFRRKMDSEICVISVKSEEHVVIVLKKLISLPAPNIHAIINGLIVLHEWIALGGLDIAEIIANDNTLMLKLFQIFDDDEDDDTSILVIRIIGDLAYLHDAITKKIYDYGFVDAIEEKLINEGTAYDHDMIWCLSNILGMRNFSIASEIIKREELWELLVKYCYHYFPRVRREAIFCIINVFSFSNNEIKDEMYHDFFGRLIIDTFIGFTEEDDLSMIHLIQTLFVHVSDNLKQESYQYRELIQKHGLQESVIKRYHWIQRAILTFELTPTTRKELYKLL</sequence>
<reference evidence="2" key="1">
    <citation type="submission" date="2022-11" db="UniProtKB">
        <authorList>
            <consortium name="WormBaseParasite"/>
        </authorList>
    </citation>
    <scope>IDENTIFICATION</scope>
</reference>